<comment type="subcellular location">
    <subcellularLocation>
        <location evidence="1">Endomembrane system</location>
        <topology evidence="1">Multi-pass membrane protein</topology>
    </subcellularLocation>
</comment>
<feature type="transmembrane region" description="Helical" evidence="5">
    <location>
        <begin position="195"/>
        <end position="215"/>
    </location>
</feature>
<feature type="transmembrane region" description="Helical" evidence="5">
    <location>
        <begin position="60"/>
        <end position="82"/>
    </location>
</feature>
<name>A0A2H0UHJ8_9BACT</name>
<evidence type="ECO:0000313" key="6">
    <source>
        <dbReference type="EMBL" id="PIR85894.1"/>
    </source>
</evidence>
<comment type="caution">
    <text evidence="6">The sequence shown here is derived from an EMBL/GenBank/DDBJ whole genome shotgun (WGS) entry which is preliminary data.</text>
</comment>
<evidence type="ECO:0000256" key="1">
    <source>
        <dbReference type="ARBA" id="ARBA00004127"/>
    </source>
</evidence>
<dbReference type="PANTHER" id="PTHR31851">
    <property type="entry name" value="FE(2+)/MN(2+) TRANSPORTER PCL1"/>
    <property type="match status" value="1"/>
</dbReference>
<evidence type="ECO:0000256" key="4">
    <source>
        <dbReference type="ARBA" id="ARBA00023136"/>
    </source>
</evidence>
<dbReference type="InterPro" id="IPR008217">
    <property type="entry name" value="Ccc1_fam"/>
</dbReference>
<dbReference type="Pfam" id="PF01988">
    <property type="entry name" value="VIT1"/>
    <property type="match status" value="1"/>
</dbReference>
<dbReference type="Proteomes" id="UP000229612">
    <property type="component" value="Unassembled WGS sequence"/>
</dbReference>
<evidence type="ECO:0000256" key="2">
    <source>
        <dbReference type="ARBA" id="ARBA00022692"/>
    </source>
</evidence>
<keyword evidence="4 5" id="KW-0472">Membrane</keyword>
<proteinExistence type="predicted"/>
<evidence type="ECO:0000256" key="3">
    <source>
        <dbReference type="ARBA" id="ARBA00022989"/>
    </source>
</evidence>
<gene>
    <name evidence="6" type="ORF">COU14_01880</name>
</gene>
<feature type="transmembrane region" description="Helical" evidence="5">
    <location>
        <begin position="227"/>
        <end position="249"/>
    </location>
</feature>
<keyword evidence="2 5" id="KW-0812">Transmembrane</keyword>
<organism evidence="6 7">
    <name type="scientific">Candidatus Kaiserbacteria bacterium CG10_big_fil_rev_8_21_14_0_10_44_10</name>
    <dbReference type="NCBI Taxonomy" id="1974606"/>
    <lineage>
        <taxon>Bacteria</taxon>
        <taxon>Candidatus Kaiseribacteriota</taxon>
    </lineage>
</organism>
<reference evidence="7" key="1">
    <citation type="submission" date="2017-09" db="EMBL/GenBank/DDBJ databases">
        <title>Depth-based differentiation of microbial function through sediment-hosted aquifers and enrichment of novel symbionts in the deep terrestrial subsurface.</title>
        <authorList>
            <person name="Probst A.J."/>
            <person name="Ladd B."/>
            <person name="Jarett J.K."/>
            <person name="Geller-Mcgrath D.E."/>
            <person name="Sieber C.M.K."/>
            <person name="Emerson J.B."/>
            <person name="Anantharaman K."/>
            <person name="Thomas B.C."/>
            <person name="Malmstrom R."/>
            <person name="Stieglmeier M."/>
            <person name="Klingl A."/>
            <person name="Woyke T."/>
            <person name="Ryan C.M."/>
            <person name="Banfield J.F."/>
        </authorList>
    </citation>
    <scope>NUCLEOTIDE SEQUENCE [LARGE SCALE GENOMIC DNA]</scope>
</reference>
<dbReference type="AlphaFoldDB" id="A0A2H0UHJ8"/>
<evidence type="ECO:0000313" key="7">
    <source>
        <dbReference type="Proteomes" id="UP000229612"/>
    </source>
</evidence>
<feature type="transmembrane region" description="Helical" evidence="5">
    <location>
        <begin position="29"/>
        <end position="48"/>
    </location>
</feature>
<feature type="transmembrane region" description="Helical" evidence="5">
    <location>
        <begin position="165"/>
        <end position="189"/>
    </location>
</feature>
<keyword evidence="3 5" id="KW-1133">Transmembrane helix</keyword>
<dbReference type="EMBL" id="PFBG01000020">
    <property type="protein sequence ID" value="PIR85894.1"/>
    <property type="molecule type" value="Genomic_DNA"/>
</dbReference>
<dbReference type="GO" id="GO:0030026">
    <property type="term" value="P:intracellular manganese ion homeostasis"/>
    <property type="evidence" value="ECO:0007669"/>
    <property type="project" value="InterPro"/>
</dbReference>
<protein>
    <submittedName>
        <fullName evidence="6">GMP synthase</fullName>
    </submittedName>
</protein>
<sequence length="251" mass="27225">MNENNSEGSGVGLGIQHRKSPFAEYFKEVIYGGIDGIVTTFAVVSGFSGAALSSDTTTQLTFIVVLLFGLANLFADAVSMGLGNFLSVRSEKDQYAILRTKEQALIQMNPASEKDETIAIMQAKGFSAEDAETLANIYSTNEDYWLDFMMANEYEMSDPRGDNPVLTGLTTFCSFIVFGAIPILPFIFLQDVTSVQMFQVSTIGTILALILLGMMKWKIVGTGFARSLGEVVLVGATASIIAFVVGTFFRF</sequence>
<evidence type="ECO:0000256" key="5">
    <source>
        <dbReference type="SAM" id="Phobius"/>
    </source>
</evidence>
<accession>A0A2H0UHJ8</accession>
<dbReference type="GO" id="GO:0012505">
    <property type="term" value="C:endomembrane system"/>
    <property type="evidence" value="ECO:0007669"/>
    <property type="project" value="UniProtKB-SubCell"/>
</dbReference>
<dbReference type="GO" id="GO:0005384">
    <property type="term" value="F:manganese ion transmembrane transporter activity"/>
    <property type="evidence" value="ECO:0007669"/>
    <property type="project" value="InterPro"/>
</dbReference>